<evidence type="ECO:0000256" key="5">
    <source>
        <dbReference type="ARBA" id="ARBA00023242"/>
    </source>
</evidence>
<dbReference type="GeneID" id="123452100"/>
<dbReference type="GO" id="GO:0003677">
    <property type="term" value="F:DNA binding"/>
    <property type="evidence" value="ECO:0007669"/>
    <property type="project" value="UniProtKB-KW"/>
</dbReference>
<dbReference type="Pfam" id="PF02045">
    <property type="entry name" value="CBFB_NFYA"/>
    <property type="match status" value="1"/>
</dbReference>
<keyword evidence="2 6" id="KW-0805">Transcription regulation</keyword>
<gene>
    <name evidence="8" type="primary">LOC123452100</name>
</gene>
<keyword evidence="5 6" id="KW-0539">Nucleus</keyword>
<dbReference type="PRINTS" id="PR00616">
    <property type="entry name" value="CCAATSUBUNTB"/>
</dbReference>
<dbReference type="PROSITE" id="PS51152">
    <property type="entry name" value="NFYA_HAP2_2"/>
    <property type="match status" value="1"/>
</dbReference>
<dbReference type="PANTHER" id="PTHR12632">
    <property type="entry name" value="TRANSCRIPTION FACTOR NF-Y ALPHA-RELATED"/>
    <property type="match status" value="1"/>
</dbReference>
<protein>
    <recommendedName>
        <fullName evidence="6">Nuclear transcription factor Y subunit</fullName>
    </recommendedName>
</protein>
<comment type="similarity">
    <text evidence="6">Belongs to the NFYA/HAP2 subunit family.</text>
</comment>
<evidence type="ECO:0000256" key="4">
    <source>
        <dbReference type="ARBA" id="ARBA00023163"/>
    </source>
</evidence>
<evidence type="ECO:0000256" key="2">
    <source>
        <dbReference type="ARBA" id="ARBA00023015"/>
    </source>
</evidence>
<evidence type="ECO:0000313" key="9">
    <source>
        <dbReference type="Proteomes" id="UP000011116"/>
    </source>
</evidence>
<dbReference type="Proteomes" id="UP000011116">
    <property type="component" value="Chromosome 5H"/>
</dbReference>
<comment type="subcellular location">
    <subcellularLocation>
        <location evidence="1 6">Nucleus</location>
    </subcellularLocation>
</comment>
<dbReference type="RefSeq" id="XP_044984618.1">
    <property type="nucleotide sequence ID" value="XM_045128683.1"/>
</dbReference>
<dbReference type="GO" id="GO:0005634">
    <property type="term" value="C:nucleus"/>
    <property type="evidence" value="ECO:0007669"/>
    <property type="project" value="UniProtKB-SubCell"/>
</dbReference>
<dbReference type="InterPro" id="IPR001289">
    <property type="entry name" value="NFYA"/>
</dbReference>
<name>A0A8I6YJM5_HORVV</name>
<dbReference type="SMR" id="A0A8I6YJM5"/>
<dbReference type="SMART" id="SM00521">
    <property type="entry name" value="CBF"/>
    <property type="match status" value="1"/>
</dbReference>
<reference evidence="8" key="2">
    <citation type="submission" date="2020-10" db="EMBL/GenBank/DDBJ databases">
        <authorList>
            <person name="Scholz U."/>
            <person name="Mascher M."/>
            <person name="Fiebig A."/>
        </authorList>
    </citation>
    <scope>NUCLEOTIDE SEQUENCE [LARGE SCALE GENOMIC DNA]</scope>
    <source>
        <strain evidence="8">cv. Morex</strain>
    </source>
</reference>
<comment type="subunit">
    <text evidence="6">Heterotrimer.</text>
</comment>
<evidence type="ECO:0000256" key="1">
    <source>
        <dbReference type="ARBA" id="ARBA00004123"/>
    </source>
</evidence>
<keyword evidence="3 6" id="KW-0238">DNA-binding</keyword>
<dbReference type="EnsemblPlants" id="HORVU.MOREX.r3.5HG0508050.2">
    <property type="protein sequence ID" value="HORVU.MOREX.r3.5HG0508050.2"/>
    <property type="gene ID" value="HORVU.MOREX.r3.5HG0508050"/>
</dbReference>
<comment type="function">
    <text evidence="6">Component of the sequence-specific heterotrimeric transcription factor (NF-Y) which specifically recognizes a 5'-CCAAT-3' box motif found in the promoters of its target genes.</text>
</comment>
<evidence type="ECO:0000313" key="8">
    <source>
        <dbReference type="EnsemblPlants" id="HORVU.MOREX.r3.5HG0508050.2"/>
    </source>
</evidence>
<dbReference type="OrthoDB" id="1097733at2759"/>
<accession>A0A8I6YJM5</accession>
<evidence type="ECO:0000256" key="7">
    <source>
        <dbReference type="SAM" id="MobiDB-lite"/>
    </source>
</evidence>
<dbReference type="Gene3D" id="6.10.250.2430">
    <property type="match status" value="1"/>
</dbReference>
<dbReference type="GO" id="GO:0006357">
    <property type="term" value="P:regulation of transcription by RNA polymerase II"/>
    <property type="evidence" value="ECO:0000318"/>
    <property type="project" value="GO_Central"/>
</dbReference>
<organism evidence="8 9">
    <name type="scientific">Hordeum vulgare subsp. vulgare</name>
    <name type="common">Domesticated barley</name>
    <dbReference type="NCBI Taxonomy" id="112509"/>
    <lineage>
        <taxon>Eukaryota</taxon>
        <taxon>Viridiplantae</taxon>
        <taxon>Streptophyta</taxon>
        <taxon>Embryophyta</taxon>
        <taxon>Tracheophyta</taxon>
        <taxon>Spermatophyta</taxon>
        <taxon>Magnoliopsida</taxon>
        <taxon>Liliopsida</taxon>
        <taxon>Poales</taxon>
        <taxon>Poaceae</taxon>
        <taxon>BOP clade</taxon>
        <taxon>Pooideae</taxon>
        <taxon>Triticodae</taxon>
        <taxon>Triticeae</taxon>
        <taxon>Hordeinae</taxon>
        <taxon>Hordeum</taxon>
    </lineage>
</organism>
<dbReference type="Gramene" id="HORVU.MOREX.r3.5HG0508050.2">
    <property type="protein sequence ID" value="HORVU.MOREX.r3.5HG0508050.2"/>
    <property type="gene ID" value="HORVU.MOREX.r3.5HG0508050"/>
</dbReference>
<reference evidence="9" key="1">
    <citation type="journal article" date="2012" name="Nature">
        <title>A physical, genetic and functional sequence assembly of the barley genome.</title>
        <authorList>
            <consortium name="The International Barley Genome Sequencing Consortium"/>
            <person name="Mayer K.F."/>
            <person name="Waugh R."/>
            <person name="Brown J.W."/>
            <person name="Schulman A."/>
            <person name="Langridge P."/>
            <person name="Platzer M."/>
            <person name="Fincher G.B."/>
            <person name="Muehlbauer G.J."/>
            <person name="Sato K."/>
            <person name="Close T.J."/>
            <person name="Wise R.P."/>
            <person name="Stein N."/>
        </authorList>
    </citation>
    <scope>NUCLEOTIDE SEQUENCE [LARGE SCALE GENOMIC DNA]</scope>
    <source>
        <strain evidence="9">cv. Morex</strain>
    </source>
</reference>
<dbReference type="AlphaFoldDB" id="A0A8I6YJM5"/>
<feature type="compositionally biased region" description="Low complexity" evidence="7">
    <location>
        <begin position="294"/>
        <end position="313"/>
    </location>
</feature>
<keyword evidence="9" id="KW-1185">Reference proteome</keyword>
<keyword evidence="4 6" id="KW-0804">Transcription</keyword>
<sequence length="369" mass="39339">MRAGSACLIPPLRRAEHTARRPAVNLLGSERAMMSFKAHDGFGQVGQATNGGGGGGGGGGAPVPWWAVSQMLYGDPAAAMSPTPETEARRDGQFQVVPRAQGILDPAPQQPAPATRSGAPEVLKFSVFLGNLESGGNKGEKALEHSATIALQSPLPEYNSRFEFGPGPSMMSSGYPSAEQCYGLLTTYAMKSTPGGRLLLPLNATADAPIYVNAKQYEGILRRRRARAKVERENQLVKGRKPYLHESRHRHAMRRARGTGGRFLNTKKEGGGGKDAPGGGKRAECTPPTRFATSPSSVIPHSRSSISSLSGSEVSSMYDHDDVDHYNSIEQLRTPFFTPLPIIMDGEHGASAPFKWATAADGCCELLKA</sequence>
<evidence type="ECO:0000256" key="6">
    <source>
        <dbReference type="RuleBase" id="RU367155"/>
    </source>
</evidence>
<evidence type="ECO:0000256" key="3">
    <source>
        <dbReference type="ARBA" id="ARBA00023125"/>
    </source>
</evidence>
<proteinExistence type="inferred from homology"/>
<feature type="region of interest" description="Disordered" evidence="7">
    <location>
        <begin position="261"/>
        <end position="313"/>
    </location>
</feature>
<reference evidence="8" key="3">
    <citation type="submission" date="2022-01" db="UniProtKB">
        <authorList>
            <consortium name="EnsemblPlants"/>
        </authorList>
    </citation>
    <scope>IDENTIFICATION</scope>
    <source>
        <strain evidence="8">subsp. vulgare</strain>
    </source>
</reference>
<dbReference type="GO" id="GO:0000981">
    <property type="term" value="F:DNA-binding transcription factor activity, RNA polymerase II-specific"/>
    <property type="evidence" value="ECO:0000318"/>
    <property type="project" value="GO_Central"/>
</dbReference>
<dbReference type="KEGG" id="hvg:123452100"/>